<dbReference type="Proteomes" id="UP001159363">
    <property type="component" value="Chromosome 4"/>
</dbReference>
<dbReference type="PANTHER" id="PTHR19303:SF73">
    <property type="entry name" value="PROTEIN PDC2"/>
    <property type="match status" value="1"/>
</dbReference>
<protein>
    <recommendedName>
        <fullName evidence="2">DDE-1 domain-containing protein</fullName>
    </recommendedName>
</protein>
<feature type="domain" description="DDE-1" evidence="2">
    <location>
        <begin position="229"/>
        <end position="313"/>
    </location>
</feature>
<accession>A0ABQ9HGX4</accession>
<dbReference type="InterPro" id="IPR050863">
    <property type="entry name" value="CenT-Element_Derived"/>
</dbReference>
<organism evidence="3 4">
    <name type="scientific">Dryococelus australis</name>
    <dbReference type="NCBI Taxonomy" id="614101"/>
    <lineage>
        <taxon>Eukaryota</taxon>
        <taxon>Metazoa</taxon>
        <taxon>Ecdysozoa</taxon>
        <taxon>Arthropoda</taxon>
        <taxon>Hexapoda</taxon>
        <taxon>Insecta</taxon>
        <taxon>Pterygota</taxon>
        <taxon>Neoptera</taxon>
        <taxon>Polyneoptera</taxon>
        <taxon>Phasmatodea</taxon>
        <taxon>Verophasmatodea</taxon>
        <taxon>Anareolatae</taxon>
        <taxon>Phasmatidae</taxon>
        <taxon>Eurycanthinae</taxon>
        <taxon>Dryococelus</taxon>
    </lineage>
</organism>
<keyword evidence="4" id="KW-1185">Reference proteome</keyword>
<evidence type="ECO:0000256" key="1">
    <source>
        <dbReference type="SAM" id="MobiDB-lite"/>
    </source>
</evidence>
<comment type="caution">
    <text evidence="3">The sequence shown here is derived from an EMBL/GenBank/DDBJ whole genome shotgun (WGS) entry which is preliminary data.</text>
</comment>
<gene>
    <name evidence="3" type="ORF">PR048_015078</name>
</gene>
<dbReference type="PANTHER" id="PTHR19303">
    <property type="entry name" value="TRANSPOSON"/>
    <property type="match status" value="1"/>
</dbReference>
<name>A0ABQ9HGX4_9NEOP</name>
<dbReference type="Pfam" id="PF03184">
    <property type="entry name" value="DDE_1"/>
    <property type="match status" value="1"/>
</dbReference>
<proteinExistence type="predicted"/>
<feature type="region of interest" description="Disordered" evidence="1">
    <location>
        <begin position="383"/>
        <end position="403"/>
    </location>
</feature>
<evidence type="ECO:0000313" key="3">
    <source>
        <dbReference type="EMBL" id="KAJ8883238.1"/>
    </source>
</evidence>
<reference evidence="3 4" key="1">
    <citation type="submission" date="2023-02" db="EMBL/GenBank/DDBJ databases">
        <title>LHISI_Scaffold_Assembly.</title>
        <authorList>
            <person name="Stuart O.P."/>
            <person name="Cleave R."/>
            <person name="Magrath M.J.L."/>
            <person name="Mikheyev A.S."/>
        </authorList>
    </citation>
    <scope>NUCLEOTIDE SEQUENCE [LARGE SCALE GENOMIC DNA]</scope>
    <source>
        <strain evidence="3">Daus_M_001</strain>
        <tissue evidence="3">Leg muscle</tissue>
    </source>
</reference>
<evidence type="ECO:0000313" key="4">
    <source>
        <dbReference type="Proteomes" id="UP001159363"/>
    </source>
</evidence>
<dbReference type="EMBL" id="JARBHB010000005">
    <property type="protein sequence ID" value="KAJ8883238.1"/>
    <property type="molecule type" value="Genomic_DNA"/>
</dbReference>
<dbReference type="InterPro" id="IPR004875">
    <property type="entry name" value="DDE_SF_endonuclease_dom"/>
</dbReference>
<evidence type="ECO:0000259" key="2">
    <source>
        <dbReference type="Pfam" id="PF03184"/>
    </source>
</evidence>
<sequence length="439" mass="50043">MHSARHERLGNGVQWAAREMWQQCTAWEKLLYSRHGITGHPNPVIICLLFWPTDLVFAMLVCLHSRTIVYGFCVVILRTVYIRFVVMSLSKPVRVTYKSLPLSEKIADFGILLNTLSSSLKNKDKILNTGNSFGKDRKRICGPENPEVDKSVLKGIKQAQDQKIPVSGPRQPWLAGWLQNLCMVRVANEWKTDLLEMISDRLNWTVFQVYSDKTMIFKGESCSNGKLSKDRVTLLVGANMDGSEKLPLLIIGKSTNPGCFKSMKSKAVEYEANRKAWMTCELFEKWLVKLDNKMSKQKREVLLFIDKCTLQKAILARNVKVNDIRNQNQEDNGEEIMPAMEGFRDLTSSSVSYEEFVTMDDDVVVCGEQADAEIVAEVVSSRVHSSRSSDEENEPSELPVQPLPTSVETMECIHELWRYFRAQQNVIQFSNHLISLKIL</sequence>